<evidence type="ECO:0000313" key="1">
    <source>
        <dbReference type="EMBL" id="GBO22808.1"/>
    </source>
</evidence>
<keyword evidence="2" id="KW-1185">Reference proteome</keyword>
<protein>
    <submittedName>
        <fullName evidence="1">Uncharacterized protein</fullName>
    </submittedName>
</protein>
<accession>A0A4Y2VE70</accession>
<dbReference type="EMBL" id="BGPR01045872">
    <property type="protein sequence ID" value="GBO22808.1"/>
    <property type="molecule type" value="Genomic_DNA"/>
</dbReference>
<reference evidence="1 2" key="1">
    <citation type="journal article" date="2019" name="Sci. Rep.">
        <title>Orb-weaving spider Araneus ventricosus genome elucidates the spidroin gene catalogue.</title>
        <authorList>
            <person name="Kono N."/>
            <person name="Nakamura H."/>
            <person name="Ohtoshi R."/>
            <person name="Moran D.A.P."/>
            <person name="Shinohara A."/>
            <person name="Yoshida Y."/>
            <person name="Fujiwara M."/>
            <person name="Mori M."/>
            <person name="Tomita M."/>
            <person name="Arakawa K."/>
        </authorList>
    </citation>
    <scope>NUCLEOTIDE SEQUENCE [LARGE SCALE GENOMIC DNA]</scope>
</reference>
<dbReference type="Proteomes" id="UP000499080">
    <property type="component" value="Unassembled WGS sequence"/>
</dbReference>
<organism evidence="1 2">
    <name type="scientific">Araneus ventricosus</name>
    <name type="common">Orbweaver spider</name>
    <name type="synonym">Epeira ventricosa</name>
    <dbReference type="NCBI Taxonomy" id="182803"/>
    <lineage>
        <taxon>Eukaryota</taxon>
        <taxon>Metazoa</taxon>
        <taxon>Ecdysozoa</taxon>
        <taxon>Arthropoda</taxon>
        <taxon>Chelicerata</taxon>
        <taxon>Arachnida</taxon>
        <taxon>Araneae</taxon>
        <taxon>Araneomorphae</taxon>
        <taxon>Entelegynae</taxon>
        <taxon>Araneoidea</taxon>
        <taxon>Araneidae</taxon>
        <taxon>Araneus</taxon>
    </lineage>
</organism>
<proteinExistence type="predicted"/>
<evidence type="ECO:0000313" key="2">
    <source>
        <dbReference type="Proteomes" id="UP000499080"/>
    </source>
</evidence>
<comment type="caution">
    <text evidence="1">The sequence shown here is derived from an EMBL/GenBank/DDBJ whole genome shotgun (WGS) entry which is preliminary data.</text>
</comment>
<sequence>MISLLIPRKMSSSFGCRSLSAEEPNTTILSQAYGANKMSGINLEEYLIADDDLMAFSRVIEEDILTEIAAETENVVEEVDDDTDP</sequence>
<dbReference type="AlphaFoldDB" id="A0A4Y2VE70"/>
<gene>
    <name evidence="1" type="ORF">AVEN_202742_1</name>
</gene>
<name>A0A4Y2VE70_ARAVE</name>